<evidence type="ECO:0000313" key="3">
    <source>
        <dbReference type="Proteomes" id="UP000183952"/>
    </source>
</evidence>
<proteinExistence type="predicted"/>
<dbReference type="EMBL" id="FRAD01000008">
    <property type="protein sequence ID" value="SHJ87167.1"/>
    <property type="molecule type" value="Genomic_DNA"/>
</dbReference>
<organism evidence="2 3">
    <name type="scientific">Hathewaya proteolytica DSM 3090</name>
    <dbReference type="NCBI Taxonomy" id="1121331"/>
    <lineage>
        <taxon>Bacteria</taxon>
        <taxon>Bacillati</taxon>
        <taxon>Bacillota</taxon>
        <taxon>Clostridia</taxon>
        <taxon>Eubacteriales</taxon>
        <taxon>Clostridiaceae</taxon>
        <taxon>Hathewaya</taxon>
    </lineage>
</organism>
<accession>A0A1M6MUP2</accession>
<dbReference type="RefSeq" id="WP_072903193.1">
    <property type="nucleotide sequence ID" value="NZ_FRAD01000008.1"/>
</dbReference>
<dbReference type="Proteomes" id="UP000183952">
    <property type="component" value="Unassembled WGS sequence"/>
</dbReference>
<gene>
    <name evidence="2" type="ORF">SAMN02745248_01179</name>
</gene>
<evidence type="ECO:0000256" key="1">
    <source>
        <dbReference type="SAM" id="MobiDB-lite"/>
    </source>
</evidence>
<protein>
    <submittedName>
        <fullName evidence="2">Uncharacterized protein</fullName>
    </submittedName>
</protein>
<dbReference type="AlphaFoldDB" id="A0A1M6MUP2"/>
<name>A0A1M6MUP2_9CLOT</name>
<evidence type="ECO:0000313" key="2">
    <source>
        <dbReference type="EMBL" id="SHJ87167.1"/>
    </source>
</evidence>
<dbReference type="STRING" id="1121331.SAMN02745248_01179"/>
<reference evidence="2 3" key="1">
    <citation type="submission" date="2016-11" db="EMBL/GenBank/DDBJ databases">
        <authorList>
            <person name="Jaros S."/>
            <person name="Januszkiewicz K."/>
            <person name="Wedrychowicz H."/>
        </authorList>
    </citation>
    <scope>NUCLEOTIDE SEQUENCE [LARGE SCALE GENOMIC DNA]</scope>
    <source>
        <strain evidence="2 3">DSM 3090</strain>
    </source>
</reference>
<dbReference type="OrthoDB" id="2595775at2"/>
<feature type="region of interest" description="Disordered" evidence="1">
    <location>
        <begin position="1"/>
        <end position="54"/>
    </location>
</feature>
<keyword evidence="3" id="KW-1185">Reference proteome</keyword>
<sequence length="208" mass="23437">MAVVKRRPVPKTTDKTEGKSSEVITWKPEEEDLNSNEPRERRRCPRTSDLKTNQNEVEEGEGIVTMDNLEQEQCNQEQSNYELHMFQPSVSQTTSRGNLKAGAMSIVKSNCGKRITISKEVMEKLNNPSKIVISFSDESIAIGEYLPNNNNQLHLKMVGKKAIIYSAGLVTEIAKKYQLDFSTRTSITFTQVGYVESNGYTVAIIKIK</sequence>